<evidence type="ECO:0000313" key="3">
    <source>
        <dbReference type="Proteomes" id="UP001268896"/>
    </source>
</evidence>
<proteinExistence type="predicted"/>
<dbReference type="Pfam" id="PF04734">
    <property type="entry name" value="Ceramidase_alk"/>
    <property type="match status" value="1"/>
</dbReference>
<protein>
    <submittedName>
        <fullName evidence="2">Neutral/alkaline non-lysosomal ceramidase N-terminal domain-containing protein</fullName>
    </submittedName>
</protein>
<dbReference type="RefSeq" id="WP_123833532.1">
    <property type="nucleotide sequence ID" value="NZ_JALKPN010000002.1"/>
</dbReference>
<accession>A0AAW8UF89</accession>
<feature type="domain" description="Neutral/alkaline non-lysosomal ceramidase N-terminal" evidence="1">
    <location>
        <begin position="3"/>
        <end position="209"/>
    </location>
</feature>
<evidence type="ECO:0000313" key="2">
    <source>
        <dbReference type="EMBL" id="MDT2963266.1"/>
    </source>
</evidence>
<comment type="caution">
    <text evidence="2">The sequence shown here is derived from an EMBL/GenBank/DDBJ whole genome shotgun (WGS) entry which is preliminary data.</text>
</comment>
<evidence type="ECO:0000259" key="1">
    <source>
        <dbReference type="Pfam" id="PF04734"/>
    </source>
</evidence>
<reference evidence="2" key="1">
    <citation type="submission" date="2023-03" db="EMBL/GenBank/DDBJ databases">
        <authorList>
            <person name="Shen W."/>
            <person name="Cai J."/>
        </authorList>
    </citation>
    <scope>NUCLEOTIDE SEQUENCE</scope>
    <source>
        <strain evidence="2">K72-2</strain>
    </source>
</reference>
<dbReference type="InterPro" id="IPR031329">
    <property type="entry name" value="NEUT/ALK_ceramidase_N"/>
</dbReference>
<dbReference type="AlphaFoldDB" id="A0AAW8UF89"/>
<sequence length="413" mass="46292">MKVGRGRVCLSPYNKEFYLIGYKTPFRNSPAEGIHDDIFCNGLLIEADDKKIFLVSLDFLELEDEMVAEAKSRLSKAYGIDRDLIMMSATHNHSSIMSYHKHWHSGIFEPDYYEFVMNQLLLVCQQCFESLQPATAAYGSDIIVGYYGNRNHPGALADNEVTVITFNNSEGKAAGVIVNIAVHSTVLSAKNNLLTSELAGNICSRLEKEWGIYPLMLIGAAADSSNRHQRQGDDFTELERVAEALADRISQIRQVHPLSIDRIAYQTLSHTIYNDMVDTHQEVQHFLDSDSPLKNPGLINKCQEILQVDHFYQQLEFGVYHLGELQIYSFPGELGSAFGIQLKKASATHGCLGIVAGYTNGFHYYFLPKEEYGLSFETIGNPVPLGEPEKIIIKMIQSALLLNSQLLEEQGNE</sequence>
<gene>
    <name evidence="2" type="ORF">P7I32_01485</name>
</gene>
<dbReference type="EMBL" id="JARQDV010000001">
    <property type="protein sequence ID" value="MDT2963266.1"/>
    <property type="molecule type" value="Genomic_DNA"/>
</dbReference>
<name>A0AAW8UF89_ENTCA</name>
<organism evidence="2 3">
    <name type="scientific">Enterococcus casseliflavus</name>
    <name type="common">Enterococcus flavescens</name>
    <dbReference type="NCBI Taxonomy" id="37734"/>
    <lineage>
        <taxon>Bacteria</taxon>
        <taxon>Bacillati</taxon>
        <taxon>Bacillota</taxon>
        <taxon>Bacilli</taxon>
        <taxon>Lactobacillales</taxon>
        <taxon>Enterococcaceae</taxon>
        <taxon>Enterococcus</taxon>
    </lineage>
</organism>
<dbReference type="Proteomes" id="UP001268896">
    <property type="component" value="Unassembled WGS sequence"/>
</dbReference>